<evidence type="ECO:0000256" key="2">
    <source>
        <dbReference type="ARBA" id="ARBA00023002"/>
    </source>
</evidence>
<comment type="similarity">
    <text evidence="1 3">Belongs to the short-chain dehydrogenases/reductases (SDR) family.</text>
</comment>
<dbReference type="PROSITE" id="PS00061">
    <property type="entry name" value="ADH_SHORT"/>
    <property type="match status" value="1"/>
</dbReference>
<name>A0A4P2PVQ5_SORCE</name>
<dbReference type="Gene3D" id="3.40.50.720">
    <property type="entry name" value="NAD(P)-binding Rossmann-like Domain"/>
    <property type="match status" value="1"/>
</dbReference>
<gene>
    <name evidence="4" type="ORF">SOCEGT47_011140</name>
</gene>
<sequence length="256" mass="26951">MKTIKTVLITGCSSGYGAATARYFHDQGWNVIATMRTPRLGDLPRSERLRVLALDVTKPESIAAALEAAGPIDVVVNNAGIGVVGAFEATPMTTIREIFETNTFGVMAVLQAVVPRFRERRGGVIVNVTSSATLAAMPLAAVYTASKIAIEGFTASLAHELGAFDVRVKLVEPGYGPSTRFTANGGERMQGLIPKAYEPFAQPIFAAFAQPALTTKESDVAEAVWLAANDASETLRFPAGPDAVALARASGGPRTL</sequence>
<dbReference type="AlphaFoldDB" id="A0A4P2PVQ5"/>
<dbReference type="GO" id="GO:0016491">
    <property type="term" value="F:oxidoreductase activity"/>
    <property type="evidence" value="ECO:0007669"/>
    <property type="project" value="UniProtKB-KW"/>
</dbReference>
<organism evidence="4 5">
    <name type="scientific">Sorangium cellulosum</name>
    <name type="common">Polyangium cellulosum</name>
    <dbReference type="NCBI Taxonomy" id="56"/>
    <lineage>
        <taxon>Bacteria</taxon>
        <taxon>Pseudomonadati</taxon>
        <taxon>Myxococcota</taxon>
        <taxon>Polyangia</taxon>
        <taxon>Polyangiales</taxon>
        <taxon>Polyangiaceae</taxon>
        <taxon>Sorangium</taxon>
    </lineage>
</organism>
<dbReference type="Pfam" id="PF00106">
    <property type="entry name" value="adh_short"/>
    <property type="match status" value="1"/>
</dbReference>
<dbReference type="PANTHER" id="PTHR43976">
    <property type="entry name" value="SHORT CHAIN DEHYDROGENASE"/>
    <property type="match status" value="1"/>
</dbReference>
<dbReference type="InterPro" id="IPR020904">
    <property type="entry name" value="Sc_DH/Rdtase_CS"/>
</dbReference>
<evidence type="ECO:0000313" key="4">
    <source>
        <dbReference type="EMBL" id="AUX20641.1"/>
    </source>
</evidence>
<accession>A0A4P2PVQ5</accession>
<protein>
    <submittedName>
        <fullName evidence="4">Insect-type dehydrogenase</fullName>
    </submittedName>
</protein>
<dbReference type="EMBL" id="CP012670">
    <property type="protein sequence ID" value="AUX20641.1"/>
    <property type="molecule type" value="Genomic_DNA"/>
</dbReference>
<evidence type="ECO:0000256" key="3">
    <source>
        <dbReference type="RuleBase" id="RU000363"/>
    </source>
</evidence>
<dbReference type="PANTHER" id="PTHR43976:SF16">
    <property type="entry name" value="SHORT-CHAIN DEHYDROGENASE_REDUCTASE FAMILY PROTEIN"/>
    <property type="match status" value="1"/>
</dbReference>
<dbReference type="OrthoDB" id="658698at2"/>
<reference evidence="4 5" key="1">
    <citation type="submission" date="2015-09" db="EMBL/GenBank/DDBJ databases">
        <title>Sorangium comparison.</title>
        <authorList>
            <person name="Zaburannyi N."/>
            <person name="Bunk B."/>
            <person name="Overmann J."/>
            <person name="Mueller R."/>
        </authorList>
    </citation>
    <scope>NUCLEOTIDE SEQUENCE [LARGE SCALE GENOMIC DNA]</scope>
    <source>
        <strain evidence="4 5">So ceGT47</strain>
    </source>
</reference>
<keyword evidence="2" id="KW-0560">Oxidoreductase</keyword>
<dbReference type="InterPro" id="IPR036291">
    <property type="entry name" value="NAD(P)-bd_dom_sf"/>
</dbReference>
<dbReference type="InterPro" id="IPR002347">
    <property type="entry name" value="SDR_fam"/>
</dbReference>
<dbReference type="PRINTS" id="PR00081">
    <property type="entry name" value="GDHRDH"/>
</dbReference>
<dbReference type="SUPFAM" id="SSF51735">
    <property type="entry name" value="NAD(P)-binding Rossmann-fold domains"/>
    <property type="match status" value="1"/>
</dbReference>
<evidence type="ECO:0000256" key="1">
    <source>
        <dbReference type="ARBA" id="ARBA00006484"/>
    </source>
</evidence>
<proteinExistence type="inferred from homology"/>
<dbReference type="Proteomes" id="UP000295781">
    <property type="component" value="Chromosome"/>
</dbReference>
<dbReference type="PRINTS" id="PR00080">
    <property type="entry name" value="SDRFAMILY"/>
</dbReference>
<dbReference type="InterPro" id="IPR051911">
    <property type="entry name" value="SDR_oxidoreductase"/>
</dbReference>
<evidence type="ECO:0000313" key="5">
    <source>
        <dbReference type="Proteomes" id="UP000295781"/>
    </source>
</evidence>
<dbReference type="CDD" id="cd05374">
    <property type="entry name" value="17beta-HSD-like_SDR_c"/>
    <property type="match status" value="1"/>
</dbReference>